<organism evidence="12 13">
    <name type="scientific">Candolleomyces aberdarensis</name>
    <dbReference type="NCBI Taxonomy" id="2316362"/>
    <lineage>
        <taxon>Eukaryota</taxon>
        <taxon>Fungi</taxon>
        <taxon>Dikarya</taxon>
        <taxon>Basidiomycota</taxon>
        <taxon>Agaricomycotina</taxon>
        <taxon>Agaricomycetes</taxon>
        <taxon>Agaricomycetidae</taxon>
        <taxon>Agaricales</taxon>
        <taxon>Agaricineae</taxon>
        <taxon>Psathyrellaceae</taxon>
        <taxon>Candolleomyces</taxon>
    </lineage>
</organism>
<dbReference type="Pfam" id="PF25574">
    <property type="entry name" value="TPR_IMB1"/>
    <property type="match status" value="1"/>
</dbReference>
<evidence type="ECO:0000256" key="5">
    <source>
        <dbReference type="ARBA" id="ARBA00022737"/>
    </source>
</evidence>
<accession>A0A4V1Q4K1</accession>
<dbReference type="GO" id="GO:0031267">
    <property type="term" value="F:small GTPase binding"/>
    <property type="evidence" value="ECO:0007669"/>
    <property type="project" value="InterPro"/>
</dbReference>
<name>A0A4V1Q4K1_9AGAR</name>
<dbReference type="Pfam" id="PF13513">
    <property type="entry name" value="HEAT_EZ"/>
    <property type="match status" value="1"/>
</dbReference>
<dbReference type="Pfam" id="PF03810">
    <property type="entry name" value="IBN_N"/>
    <property type="match status" value="1"/>
</dbReference>
<evidence type="ECO:0000256" key="4">
    <source>
        <dbReference type="ARBA" id="ARBA00022490"/>
    </source>
</evidence>
<dbReference type="GO" id="GO:0006606">
    <property type="term" value="P:protein import into nucleus"/>
    <property type="evidence" value="ECO:0007669"/>
    <property type="project" value="InterPro"/>
</dbReference>
<keyword evidence="13" id="KW-1185">Reference proteome</keyword>
<keyword evidence="3" id="KW-0813">Transport</keyword>
<evidence type="ECO:0000259" key="10">
    <source>
        <dbReference type="Pfam" id="PF03810"/>
    </source>
</evidence>
<reference evidence="12 13" key="1">
    <citation type="submission" date="2019-01" db="EMBL/GenBank/DDBJ databases">
        <title>Draft genome sequence of Psathyrella aberdarensis IHI B618.</title>
        <authorList>
            <person name="Buettner E."/>
            <person name="Kellner H."/>
        </authorList>
    </citation>
    <scope>NUCLEOTIDE SEQUENCE [LARGE SCALE GENOMIC DNA]</scope>
    <source>
        <strain evidence="12 13">IHI B618</strain>
    </source>
</reference>
<keyword evidence="5" id="KW-0677">Repeat</keyword>
<evidence type="ECO:0000259" key="11">
    <source>
        <dbReference type="Pfam" id="PF25574"/>
    </source>
</evidence>
<evidence type="ECO:0000256" key="2">
    <source>
        <dbReference type="ARBA" id="ARBA00004496"/>
    </source>
</evidence>
<gene>
    <name evidence="12" type="ORF">EST38_g3482</name>
</gene>
<feature type="region of interest" description="Disordered" evidence="9">
    <location>
        <begin position="325"/>
        <end position="382"/>
    </location>
</feature>
<feature type="compositionally biased region" description="Acidic residues" evidence="9">
    <location>
        <begin position="371"/>
        <end position="382"/>
    </location>
</feature>
<keyword evidence="6" id="KW-0653">Protein transport</keyword>
<dbReference type="Gene3D" id="1.25.10.10">
    <property type="entry name" value="Leucine-rich Repeat Variant"/>
    <property type="match status" value="2"/>
</dbReference>
<keyword evidence="7" id="KW-0539">Nucleus</keyword>
<evidence type="ECO:0000256" key="3">
    <source>
        <dbReference type="ARBA" id="ARBA00022448"/>
    </source>
</evidence>
<evidence type="ECO:0000256" key="9">
    <source>
        <dbReference type="SAM" id="MobiDB-lite"/>
    </source>
</evidence>
<protein>
    <submittedName>
        <fullName evidence="12">Uncharacterized protein</fullName>
    </submittedName>
</protein>
<dbReference type="AlphaFoldDB" id="A0A4V1Q4K1"/>
<evidence type="ECO:0000313" key="13">
    <source>
        <dbReference type="Proteomes" id="UP000290288"/>
    </source>
</evidence>
<evidence type="ECO:0000256" key="1">
    <source>
        <dbReference type="ARBA" id="ARBA00004123"/>
    </source>
</evidence>
<feature type="domain" description="Importin subunit beta-1/Transportin-1-like TPR repeats" evidence="11">
    <location>
        <begin position="509"/>
        <end position="723"/>
    </location>
</feature>
<evidence type="ECO:0000256" key="7">
    <source>
        <dbReference type="ARBA" id="ARBA00023242"/>
    </source>
</evidence>
<comment type="caution">
    <text evidence="12">The sequence shown here is derived from an EMBL/GenBank/DDBJ whole genome shotgun (WGS) entry which is preliminary data.</text>
</comment>
<comment type="similarity">
    <text evidence="8">Belongs to the importin beta family. Importin beta-2 subfamily.</text>
</comment>
<dbReference type="GO" id="GO:0005737">
    <property type="term" value="C:cytoplasm"/>
    <property type="evidence" value="ECO:0007669"/>
    <property type="project" value="UniProtKB-SubCell"/>
</dbReference>
<evidence type="ECO:0000256" key="6">
    <source>
        <dbReference type="ARBA" id="ARBA00022927"/>
    </source>
</evidence>
<sequence length="924" mass="103569">MPWSPNQAGLQEILQTIHESTSVNAAAQRNITQKLNQFTRSPEYIAYLAYILSSLHQEEDRIRTIAGFLLKNNARFILSAPPEVADFVKAAILQAFTDSSIMIRNAASQDIVTFLGTLEPKNWPECLQHLVNALDSPDLDRQEAAFNALEKACEDYPRKMDVEINGTRPLDYMIPKFLQLSEHPSAKMRSHAVACLSYFVPINCQSLFVHVDAFIGCLFKRASDDDPSVRRHVCQALVLLLAARPDKLMPEMANVAEYMLYSTKDKNENVALEACEFWLTFAEDPELAPYLAPLLEKVAPVLLDCMIYGEDDLLWLEGDVDDSAVPDKETDIKPRHYGGGKGHSFDRDEQGKPAAADGAESKPRIGAYGEELADSDEEDDYDYDDEDFADEMSTEWNLRKCAAAALDVLAVRFGGELLKHLLGPLKEKLWSSEWLQRESGILALGAMAEGCIDSIEPHLPTLIPYLINTLNDAKPLVRSITCWTLGRYASWCTQPISEEHKQLYFIPTMEGLLRMVLDNNKRVQEAGCSAFATLEEDAGPELAPYLEPVLRNLVFAFEKYQHKNMLILYDAVGTLADAVGRALQNPLYVDILMPPLTKRWSKLQDDDEDLIPLLECLASVTIAMGPAFLPYAGPVFERCCNIIHRSLLQYQQFQQNPDLEEPDKSFLVVALDLLSGLTQGLGQNMEQLVTTHQPHLLQLLTVCLKHPQAPVRQSAYALVGDMAVNCFSILRPAMPGIMQELTLQLDPEPKFEFVSASNNAAWSVGEVALRYGRDDPEFQQWVNALISRLIPILLHPKAPRSLHENAAVSIGRIGLMHPQLVAPHLGEFAQAWCQALYEIRDNEEKDSAFRGLCTLVQTNPQGIAKSLLWFCNSIVRWNHPSPELNSMFQTLLQGFKNHDPQGWAAQVAMFPPAIQERLAQRYAV</sequence>
<evidence type="ECO:0000313" key="12">
    <source>
        <dbReference type="EMBL" id="RXW22368.1"/>
    </source>
</evidence>
<feature type="domain" description="Importin N-terminal" evidence="10">
    <location>
        <begin position="32"/>
        <end position="96"/>
    </location>
</feature>
<dbReference type="Proteomes" id="UP000290288">
    <property type="component" value="Unassembled WGS sequence"/>
</dbReference>
<evidence type="ECO:0000256" key="8">
    <source>
        <dbReference type="ARBA" id="ARBA00038423"/>
    </source>
</evidence>
<dbReference type="InterPro" id="IPR016024">
    <property type="entry name" value="ARM-type_fold"/>
</dbReference>
<dbReference type="STRING" id="2316362.A0A4V1Q4K1"/>
<feature type="compositionally biased region" description="Basic and acidic residues" evidence="9">
    <location>
        <begin position="325"/>
        <end position="334"/>
    </location>
</feature>
<comment type="subcellular location">
    <subcellularLocation>
        <location evidence="2">Cytoplasm</location>
    </subcellularLocation>
    <subcellularLocation>
        <location evidence="1">Nucleus</location>
    </subcellularLocation>
</comment>
<dbReference type="FunFam" id="1.25.10.10:FF:000028">
    <property type="entry name" value="Transportin-1 isoform 1"/>
    <property type="match status" value="1"/>
</dbReference>
<dbReference type="InterPro" id="IPR001494">
    <property type="entry name" value="Importin-beta_N"/>
</dbReference>
<dbReference type="PANTHER" id="PTHR10527">
    <property type="entry name" value="IMPORTIN BETA"/>
    <property type="match status" value="1"/>
</dbReference>
<dbReference type="EMBL" id="SDEE01000074">
    <property type="protein sequence ID" value="RXW22368.1"/>
    <property type="molecule type" value="Genomic_DNA"/>
</dbReference>
<dbReference type="InterPro" id="IPR058584">
    <property type="entry name" value="IMB1_TNPO1-like_TPR"/>
</dbReference>
<dbReference type="OrthoDB" id="951172at2759"/>
<dbReference type="GO" id="GO:0031981">
    <property type="term" value="C:nuclear lumen"/>
    <property type="evidence" value="ECO:0007669"/>
    <property type="project" value="UniProtKB-ARBA"/>
</dbReference>
<proteinExistence type="inferred from homology"/>
<dbReference type="InterPro" id="IPR040122">
    <property type="entry name" value="Importin_beta"/>
</dbReference>
<dbReference type="InterPro" id="IPR011989">
    <property type="entry name" value="ARM-like"/>
</dbReference>
<dbReference type="SUPFAM" id="SSF48371">
    <property type="entry name" value="ARM repeat"/>
    <property type="match status" value="1"/>
</dbReference>
<keyword evidence="4" id="KW-0963">Cytoplasm</keyword>